<feature type="region of interest" description="Disordered" evidence="1">
    <location>
        <begin position="96"/>
        <end position="122"/>
    </location>
</feature>
<dbReference type="EnsemblPlants" id="Solyc08g059657.1.1">
    <property type="protein sequence ID" value="Solyc08g059657.1.1"/>
    <property type="gene ID" value="Solyc08g059657.1"/>
</dbReference>
<feature type="region of interest" description="Disordered" evidence="1">
    <location>
        <begin position="1"/>
        <end position="34"/>
    </location>
</feature>
<dbReference type="PANTHER" id="PTHR34222">
    <property type="entry name" value="GAG_PRE-INTEGRS DOMAIN-CONTAINING PROTEIN"/>
    <property type="match status" value="1"/>
</dbReference>
<evidence type="ECO:0000313" key="4">
    <source>
        <dbReference type="Proteomes" id="UP000004994"/>
    </source>
</evidence>
<feature type="region of interest" description="Disordered" evidence="1">
    <location>
        <begin position="325"/>
        <end position="352"/>
    </location>
</feature>
<evidence type="ECO:0000256" key="1">
    <source>
        <dbReference type="SAM" id="MobiDB-lite"/>
    </source>
</evidence>
<feature type="domain" description="Reverse transcriptase Ty1/copia-type" evidence="2">
    <location>
        <begin position="367"/>
        <end position="443"/>
    </location>
</feature>
<name>A0A3Q7II69_SOLLC</name>
<feature type="compositionally biased region" description="Polar residues" evidence="1">
    <location>
        <begin position="326"/>
        <end position="342"/>
    </location>
</feature>
<dbReference type="PANTHER" id="PTHR34222:SF82">
    <property type="entry name" value="CCHC-TYPE DOMAIN-CONTAINING PROTEIN"/>
    <property type="match status" value="1"/>
</dbReference>
<reference evidence="3" key="2">
    <citation type="submission" date="2019-01" db="UniProtKB">
        <authorList>
            <consortium name="EnsemblPlants"/>
        </authorList>
    </citation>
    <scope>IDENTIFICATION</scope>
    <source>
        <strain evidence="3">cv. Heinz 1706</strain>
    </source>
</reference>
<feature type="compositionally biased region" description="Low complexity" evidence="1">
    <location>
        <begin position="15"/>
        <end position="26"/>
    </location>
</feature>
<dbReference type="InterPro" id="IPR043502">
    <property type="entry name" value="DNA/RNA_pol_sf"/>
</dbReference>
<dbReference type="Proteomes" id="UP000004994">
    <property type="component" value="Chromosome 8"/>
</dbReference>
<reference evidence="3" key="1">
    <citation type="journal article" date="2012" name="Nature">
        <title>The tomato genome sequence provides insights into fleshy fruit evolution.</title>
        <authorList>
            <consortium name="Tomato Genome Consortium"/>
        </authorList>
    </citation>
    <scope>NUCLEOTIDE SEQUENCE [LARGE SCALE GENOMIC DNA]</scope>
    <source>
        <strain evidence="3">cv. Heinz 1706</strain>
    </source>
</reference>
<dbReference type="InParanoid" id="A0A3Q7II69"/>
<keyword evidence="4" id="KW-1185">Reference proteome</keyword>
<dbReference type="SUPFAM" id="SSF56672">
    <property type="entry name" value="DNA/RNA polymerases"/>
    <property type="match status" value="1"/>
</dbReference>
<feature type="compositionally biased region" description="Polar residues" evidence="1">
    <location>
        <begin position="1"/>
        <end position="13"/>
    </location>
</feature>
<dbReference type="Gramene" id="Solyc08g059657.1.1">
    <property type="protein sequence ID" value="Solyc08g059657.1.1"/>
    <property type="gene ID" value="Solyc08g059657.1"/>
</dbReference>
<dbReference type="Pfam" id="PF07727">
    <property type="entry name" value="RVT_2"/>
    <property type="match status" value="1"/>
</dbReference>
<organism evidence="3">
    <name type="scientific">Solanum lycopersicum</name>
    <name type="common">Tomato</name>
    <name type="synonym">Lycopersicon esculentum</name>
    <dbReference type="NCBI Taxonomy" id="4081"/>
    <lineage>
        <taxon>Eukaryota</taxon>
        <taxon>Viridiplantae</taxon>
        <taxon>Streptophyta</taxon>
        <taxon>Embryophyta</taxon>
        <taxon>Tracheophyta</taxon>
        <taxon>Spermatophyta</taxon>
        <taxon>Magnoliopsida</taxon>
        <taxon>eudicotyledons</taxon>
        <taxon>Gunneridae</taxon>
        <taxon>Pentapetalae</taxon>
        <taxon>asterids</taxon>
        <taxon>lamiids</taxon>
        <taxon>Solanales</taxon>
        <taxon>Solanaceae</taxon>
        <taxon>Solanoideae</taxon>
        <taxon>Solaneae</taxon>
        <taxon>Solanum</taxon>
        <taxon>Solanum subgen. Lycopersicon</taxon>
    </lineage>
</organism>
<evidence type="ECO:0000313" key="3">
    <source>
        <dbReference type="EnsemblPlants" id="Solyc08g059657.1.1"/>
    </source>
</evidence>
<dbReference type="InterPro" id="IPR013103">
    <property type="entry name" value="RVT_2"/>
</dbReference>
<evidence type="ECO:0000259" key="2">
    <source>
        <dbReference type="Pfam" id="PF07727"/>
    </source>
</evidence>
<dbReference type="AlphaFoldDB" id="A0A3Q7II69"/>
<protein>
    <recommendedName>
        <fullName evidence="2">Reverse transcriptase Ty1/copia-type domain-containing protein</fullName>
    </recommendedName>
</protein>
<proteinExistence type="predicted"/>
<sequence>MSNRMPPSSSQSVHGGYYNNNTTSSGNGRGISNFQNNGYRNKGYGDGRTGYSAGKTQLYCEFCHYKGHTKETCYKLHGYPKKKGGVSSYANNAASASNESGMIDSTSSSNARINESSNDTSLGQGVSMFTQEQYYEILQMLRKGKSKEVDTMANVATAGVSGTSGKITALMSDMSQINWIIDTGASNHMVHNFGLMSQSANLDVQGGMRVNLPTGDQVSISHIGEPMILKDKVLSNDQGSSGKYAKEDACKRNPISFNSTVESASSLWHKRLGHAPLKVLSRIKDLNIVSVNDQHYHLFPVLDLQDSLCTESFESESDKTFIPGLNPTTSIQPQTSSNTTTPLVPLRRSSGQSKPPIWMDSYVTESAQSKDLLVILVYVDDLLVTGSSLHHIQQIRKDLQLRFRMKDLDELKYFLGIEFSRSKEGILMNQRKYALGLVAKLGLA</sequence>
<accession>A0A3Q7II69</accession>
<dbReference type="OMA" id="ISHIGEP"/>
<feature type="compositionally biased region" description="Polar residues" evidence="1">
    <location>
        <begin position="99"/>
        <end position="122"/>
    </location>
</feature>